<organism evidence="2 3">
    <name type="scientific">Pyricularia grisea</name>
    <name type="common">Crabgrass-specific blast fungus</name>
    <name type="synonym">Magnaporthe grisea</name>
    <dbReference type="NCBI Taxonomy" id="148305"/>
    <lineage>
        <taxon>Eukaryota</taxon>
        <taxon>Fungi</taxon>
        <taxon>Dikarya</taxon>
        <taxon>Ascomycota</taxon>
        <taxon>Pezizomycotina</taxon>
        <taxon>Sordariomycetes</taxon>
        <taxon>Sordariomycetidae</taxon>
        <taxon>Magnaporthales</taxon>
        <taxon>Pyriculariaceae</taxon>
        <taxon>Pyricularia</taxon>
    </lineage>
</organism>
<evidence type="ECO:0000313" key="2">
    <source>
        <dbReference type="Proteomes" id="UP000515153"/>
    </source>
</evidence>
<feature type="compositionally biased region" description="Basic and acidic residues" evidence="1">
    <location>
        <begin position="1"/>
        <end position="20"/>
    </location>
</feature>
<sequence length="157" mass="17130">MAVGHRRDMPSPEIETKSDAVENNAASQVCTRNIDKTILPRVVGVDDFGAHEKTDPKEIALPVLSSSARPTPRLHYHRDLLVELRPTQRAHVAHDHQQACCGVCGEHDGPVRRNNYILPGPPTASTCPSPAVAARVRTETREEVGSMNSSFTSSSFL</sequence>
<dbReference type="RefSeq" id="XP_030986267.1">
    <property type="nucleotide sequence ID" value="XM_031122333.1"/>
</dbReference>
<name>A0A6P8BGK7_PYRGI</name>
<proteinExistence type="predicted"/>
<protein>
    <submittedName>
        <fullName evidence="3">Uncharacterized protein</fullName>
    </submittedName>
</protein>
<dbReference type="AlphaFoldDB" id="A0A6P8BGK7"/>
<dbReference type="Proteomes" id="UP000515153">
    <property type="component" value="Unplaced"/>
</dbReference>
<reference evidence="3" key="2">
    <citation type="submission" date="2019-10" db="EMBL/GenBank/DDBJ databases">
        <authorList>
            <consortium name="NCBI Genome Project"/>
        </authorList>
    </citation>
    <scope>NUCLEOTIDE SEQUENCE</scope>
    <source>
        <strain evidence="3">NI907</strain>
    </source>
</reference>
<evidence type="ECO:0000313" key="3">
    <source>
        <dbReference type="RefSeq" id="XP_030986267.1"/>
    </source>
</evidence>
<dbReference type="KEGG" id="pgri:PgNI_02266"/>
<accession>A0A6P8BGK7</accession>
<keyword evidence="2" id="KW-1185">Reference proteome</keyword>
<evidence type="ECO:0000256" key="1">
    <source>
        <dbReference type="SAM" id="MobiDB-lite"/>
    </source>
</evidence>
<reference evidence="3" key="3">
    <citation type="submission" date="2025-08" db="UniProtKB">
        <authorList>
            <consortium name="RefSeq"/>
        </authorList>
    </citation>
    <scope>IDENTIFICATION</scope>
    <source>
        <strain evidence="3">NI907</strain>
    </source>
</reference>
<reference evidence="3" key="1">
    <citation type="journal article" date="2019" name="Mol. Biol. Evol.">
        <title>Blast fungal genomes show frequent chromosomal changes, gene gains and losses, and effector gene turnover.</title>
        <authorList>
            <person name="Gomez Luciano L.B."/>
            <person name="Jason Tsai I."/>
            <person name="Chuma I."/>
            <person name="Tosa Y."/>
            <person name="Chen Y.H."/>
            <person name="Li J.Y."/>
            <person name="Li M.Y."/>
            <person name="Jade Lu M.Y."/>
            <person name="Nakayashiki H."/>
            <person name="Li W.H."/>
        </authorList>
    </citation>
    <scope>NUCLEOTIDE SEQUENCE</scope>
    <source>
        <strain evidence="3">NI907</strain>
    </source>
</reference>
<feature type="region of interest" description="Disordered" evidence="1">
    <location>
        <begin position="1"/>
        <end position="21"/>
    </location>
</feature>
<dbReference type="GeneID" id="41957245"/>
<gene>
    <name evidence="3" type="ORF">PgNI_02266</name>
</gene>